<comment type="caution">
    <text evidence="2">The sequence shown here is derived from an EMBL/GenBank/DDBJ whole genome shotgun (WGS) entry which is preliminary data.</text>
</comment>
<evidence type="ECO:0000313" key="3">
    <source>
        <dbReference type="Proteomes" id="UP000178690"/>
    </source>
</evidence>
<evidence type="ECO:0000313" key="2">
    <source>
        <dbReference type="EMBL" id="OHA50049.1"/>
    </source>
</evidence>
<organism evidence="2 3">
    <name type="scientific">Terrybacteria sp. (strain RIFCSPHIGHO2_01_FULL_58_15)</name>
    <dbReference type="NCBI Taxonomy" id="1802363"/>
    <lineage>
        <taxon>Bacteria</taxon>
        <taxon>Candidatus Terryibacteriota</taxon>
    </lineage>
</organism>
<dbReference type="AlphaFoldDB" id="A0A1G2PQP0"/>
<keyword evidence="1" id="KW-1133">Transmembrane helix</keyword>
<keyword evidence="1" id="KW-0812">Transmembrane</keyword>
<dbReference type="Proteomes" id="UP000178690">
    <property type="component" value="Unassembled WGS sequence"/>
</dbReference>
<evidence type="ECO:0000256" key="1">
    <source>
        <dbReference type="SAM" id="Phobius"/>
    </source>
</evidence>
<dbReference type="EMBL" id="MHST01000002">
    <property type="protein sequence ID" value="OHA50049.1"/>
    <property type="molecule type" value="Genomic_DNA"/>
</dbReference>
<proteinExistence type="predicted"/>
<feature type="transmembrane region" description="Helical" evidence="1">
    <location>
        <begin position="60"/>
        <end position="82"/>
    </location>
</feature>
<feature type="transmembrane region" description="Helical" evidence="1">
    <location>
        <begin position="12"/>
        <end position="40"/>
    </location>
</feature>
<gene>
    <name evidence="2" type="ORF">A2682_02235</name>
</gene>
<accession>A0A1G2PQP0</accession>
<protein>
    <submittedName>
        <fullName evidence="2">Uncharacterized protein</fullName>
    </submittedName>
</protein>
<sequence length="104" mass="11233">MQEMMIDLVATGWFWIGVGLYVLGMYLAAPTAWGIFGAMIDDPISIPKVETSINRVALHVYWGAAVVLIVVALALRCIATIFQGLSRTGHVIAQAVGVEEMPSE</sequence>
<reference evidence="2 3" key="1">
    <citation type="journal article" date="2016" name="Nat. Commun.">
        <title>Thousands of microbial genomes shed light on interconnected biogeochemical processes in an aquifer system.</title>
        <authorList>
            <person name="Anantharaman K."/>
            <person name="Brown C.T."/>
            <person name="Hug L.A."/>
            <person name="Sharon I."/>
            <person name="Castelle C.J."/>
            <person name="Probst A.J."/>
            <person name="Thomas B.C."/>
            <person name="Singh A."/>
            <person name="Wilkins M.J."/>
            <person name="Karaoz U."/>
            <person name="Brodie E.L."/>
            <person name="Williams K.H."/>
            <person name="Hubbard S.S."/>
            <person name="Banfield J.F."/>
        </authorList>
    </citation>
    <scope>NUCLEOTIDE SEQUENCE [LARGE SCALE GENOMIC DNA]</scope>
    <source>
        <strain evidence="3">RIFCSPHIGHO2_01_FULL_58_15</strain>
    </source>
</reference>
<keyword evidence="1" id="KW-0472">Membrane</keyword>
<name>A0A1G2PQP0_TERXR</name>